<protein>
    <recommendedName>
        <fullName evidence="1">Isopenicillin N synthase-like Fe(2+) 2OG dioxygenase domain-containing protein</fullName>
    </recommendedName>
</protein>
<sequence>MRKPSGAASFHGYAGLEMNCKLNEMAPNAANEVQIQGFKNAFDEFRTESVNLAEKLLCCIALYLGIVEDELVKRHTNMRDRNVRSQTNMRSSMYSHFESLTKKRKAIPEDPSIRCGEHCDWHTITLLFQDDIGGLEVKKLSGEWLAATPIQNTVLLMEIYSGGRLPATPHRVKIVDE</sequence>
<gene>
    <name evidence="2" type="ORF">ODALV1_LOCUS9770</name>
</gene>
<reference evidence="2 3" key="1">
    <citation type="submission" date="2024-08" db="EMBL/GenBank/DDBJ databases">
        <authorList>
            <person name="Cucini C."/>
            <person name="Frati F."/>
        </authorList>
    </citation>
    <scope>NUCLEOTIDE SEQUENCE [LARGE SCALE GENOMIC DNA]</scope>
</reference>
<dbReference type="Pfam" id="PF03171">
    <property type="entry name" value="2OG-FeII_Oxy"/>
    <property type="match status" value="1"/>
</dbReference>
<proteinExistence type="predicted"/>
<evidence type="ECO:0000259" key="1">
    <source>
        <dbReference type="Pfam" id="PF03171"/>
    </source>
</evidence>
<dbReference type="Proteomes" id="UP001642540">
    <property type="component" value="Unassembled WGS sequence"/>
</dbReference>
<dbReference type="InterPro" id="IPR050231">
    <property type="entry name" value="Iron_ascorbate_oxido_reductase"/>
</dbReference>
<dbReference type="InterPro" id="IPR027443">
    <property type="entry name" value="IPNS-like_sf"/>
</dbReference>
<evidence type="ECO:0000313" key="3">
    <source>
        <dbReference type="Proteomes" id="UP001642540"/>
    </source>
</evidence>
<dbReference type="EMBL" id="CAXLJM020000030">
    <property type="protein sequence ID" value="CAL8097877.1"/>
    <property type="molecule type" value="Genomic_DNA"/>
</dbReference>
<organism evidence="2 3">
    <name type="scientific">Orchesella dallaii</name>
    <dbReference type="NCBI Taxonomy" id="48710"/>
    <lineage>
        <taxon>Eukaryota</taxon>
        <taxon>Metazoa</taxon>
        <taxon>Ecdysozoa</taxon>
        <taxon>Arthropoda</taxon>
        <taxon>Hexapoda</taxon>
        <taxon>Collembola</taxon>
        <taxon>Entomobryomorpha</taxon>
        <taxon>Entomobryoidea</taxon>
        <taxon>Orchesellidae</taxon>
        <taxon>Orchesellinae</taxon>
        <taxon>Orchesella</taxon>
    </lineage>
</organism>
<dbReference type="SUPFAM" id="SSF51197">
    <property type="entry name" value="Clavaminate synthase-like"/>
    <property type="match status" value="1"/>
</dbReference>
<comment type="caution">
    <text evidence="2">The sequence shown here is derived from an EMBL/GenBank/DDBJ whole genome shotgun (WGS) entry which is preliminary data.</text>
</comment>
<name>A0ABP1QFW6_9HEXA</name>
<evidence type="ECO:0000313" key="2">
    <source>
        <dbReference type="EMBL" id="CAL8097877.1"/>
    </source>
</evidence>
<dbReference type="PANTHER" id="PTHR47990">
    <property type="entry name" value="2-OXOGLUTARATE (2OG) AND FE(II)-DEPENDENT OXYGENASE SUPERFAMILY PROTEIN-RELATED"/>
    <property type="match status" value="1"/>
</dbReference>
<dbReference type="InterPro" id="IPR044861">
    <property type="entry name" value="IPNS-like_FE2OG_OXY"/>
</dbReference>
<keyword evidence="3" id="KW-1185">Reference proteome</keyword>
<dbReference type="Gene3D" id="2.60.120.330">
    <property type="entry name" value="B-lactam Antibiotic, Isopenicillin N Synthase, Chain"/>
    <property type="match status" value="1"/>
</dbReference>
<accession>A0ABP1QFW6</accession>
<feature type="domain" description="Isopenicillin N synthase-like Fe(2+) 2OG dioxygenase" evidence="1">
    <location>
        <begin position="110"/>
        <end position="175"/>
    </location>
</feature>